<reference evidence="2 3" key="1">
    <citation type="submission" date="2020-01" db="EMBL/GenBank/DDBJ databases">
        <title>Genome sequencing of strain KACC 21265.</title>
        <authorList>
            <person name="Heo J."/>
            <person name="Kim S.-J."/>
            <person name="Kim J.-S."/>
            <person name="Hong S.-B."/>
            <person name="Kwon S.-W."/>
        </authorList>
    </citation>
    <scope>NUCLEOTIDE SEQUENCE [LARGE SCALE GENOMIC DNA]</scope>
    <source>
        <strain evidence="2 3">KACC 21265</strain>
    </source>
</reference>
<evidence type="ECO:0000256" key="1">
    <source>
        <dbReference type="SAM" id="MobiDB-lite"/>
    </source>
</evidence>
<dbReference type="KEGG" id="xyk:GT347_22870"/>
<accession>A0A857J952</accession>
<proteinExistence type="predicted"/>
<dbReference type="AlphaFoldDB" id="A0A857J952"/>
<gene>
    <name evidence="2" type="ORF">GT347_22870</name>
</gene>
<dbReference type="Proteomes" id="UP000464787">
    <property type="component" value="Chromosome"/>
</dbReference>
<sequence length="603" mass="66930">MSDLFFMHGTMFVTSPPSPTSPGQPTTNSGSDGSEDKTPVPPPSGQVSNPARQDHLAGLRAILSREDQPFCAAVGAESDGDCLGSVFEQLPAELSEGYERVWFDRTARDMAREFKDGLERVAGGPADEIETGVRLFTLQRMDACGVEVWCPGPGESWSVDRMLRMLRAHAWRLRLCVAAALKASSVPAEEAALALRAFEAAMDEWMGHTYRWGRSLWHMPDMGCEYDRVMQPAVEQWHVALNAWASEPEQRDALLAERPCWSIEELGTVIAGLLQAAPGWNPPCLGDLSSYLLQVFQRCLSSRAIEGAERQRLLGVFANRLDSAVRQLEDEAATLVPTRLKLPPRPRPPIDHGQSKFRYCRPHAEVLAELQRRFRIAGVAAWRPDAAIEDPAAFDKTVLDRAASIELALDVRASRPAEAIEAGLLKRVTRLLDETSAAAWSPSGASTRADDQGVSQMQQILLVNQTGVFAGIDASRLSPEKAAHARAGVQRALTDWVAAKLDWLPSPRNLDYLRMFARWQAMRVRWTEQPEARDVLAQDFLPLDQLPAWWHDGGRETVKAELLHIFDRFTRSLDMQPFEREALMAIFEEQFDGLAAVPPAVPS</sequence>
<organism evidence="2 3">
    <name type="scientific">Xylophilus rhododendri</name>
    <dbReference type="NCBI Taxonomy" id="2697032"/>
    <lineage>
        <taxon>Bacteria</taxon>
        <taxon>Pseudomonadati</taxon>
        <taxon>Pseudomonadota</taxon>
        <taxon>Betaproteobacteria</taxon>
        <taxon>Burkholderiales</taxon>
        <taxon>Xylophilus</taxon>
    </lineage>
</organism>
<dbReference type="EMBL" id="CP047650">
    <property type="protein sequence ID" value="QHJ00571.1"/>
    <property type="molecule type" value="Genomic_DNA"/>
</dbReference>
<protein>
    <submittedName>
        <fullName evidence="2">Uncharacterized protein</fullName>
    </submittedName>
</protein>
<name>A0A857J952_9BURK</name>
<dbReference type="RefSeq" id="WP_160554381.1">
    <property type="nucleotide sequence ID" value="NZ_CP047650.1"/>
</dbReference>
<evidence type="ECO:0000313" key="2">
    <source>
        <dbReference type="EMBL" id="QHJ00571.1"/>
    </source>
</evidence>
<evidence type="ECO:0000313" key="3">
    <source>
        <dbReference type="Proteomes" id="UP000464787"/>
    </source>
</evidence>
<feature type="region of interest" description="Disordered" evidence="1">
    <location>
        <begin position="9"/>
        <end position="51"/>
    </location>
</feature>
<keyword evidence="3" id="KW-1185">Reference proteome</keyword>